<dbReference type="AlphaFoldDB" id="A0A8J3GT32"/>
<reference evidence="3" key="1">
    <citation type="journal article" date="2014" name="Int. J. Syst. Evol. Microbiol.">
        <title>Complete genome sequence of Corynebacterium casei LMG S-19264T (=DSM 44701T), isolated from a smear-ripened cheese.</title>
        <authorList>
            <consortium name="US DOE Joint Genome Institute (JGI-PGF)"/>
            <person name="Walter F."/>
            <person name="Albersmeier A."/>
            <person name="Kalinowski J."/>
            <person name="Ruckert C."/>
        </authorList>
    </citation>
    <scope>NUCLEOTIDE SEQUENCE</scope>
    <source>
        <strain evidence="3">CGMCC 1.16548</strain>
    </source>
</reference>
<evidence type="ECO:0000313" key="4">
    <source>
        <dbReference type="Proteomes" id="UP000617531"/>
    </source>
</evidence>
<evidence type="ECO:0000313" key="3">
    <source>
        <dbReference type="EMBL" id="GHF27552.1"/>
    </source>
</evidence>
<keyword evidence="1" id="KW-0812">Transmembrane</keyword>
<comment type="caution">
    <text evidence="3">The sequence shown here is derived from an EMBL/GenBank/DDBJ whole genome shotgun (WGS) entry which is preliminary data.</text>
</comment>
<name>A0A8J3GT32_9MICO</name>
<organism evidence="3 4">
    <name type="scientific">Pseudolysinimonas yzui</name>
    <dbReference type="NCBI Taxonomy" id="2708254"/>
    <lineage>
        <taxon>Bacteria</taxon>
        <taxon>Bacillati</taxon>
        <taxon>Actinomycetota</taxon>
        <taxon>Actinomycetes</taxon>
        <taxon>Micrococcales</taxon>
        <taxon>Microbacteriaceae</taxon>
        <taxon>Pseudolysinimonas</taxon>
    </lineage>
</organism>
<feature type="signal peptide" evidence="2">
    <location>
        <begin position="1"/>
        <end position="29"/>
    </location>
</feature>
<keyword evidence="1" id="KW-1133">Transmembrane helix</keyword>
<evidence type="ECO:0000256" key="1">
    <source>
        <dbReference type="SAM" id="Phobius"/>
    </source>
</evidence>
<gene>
    <name evidence="3" type="ORF">GCM10011600_30480</name>
</gene>
<feature type="transmembrane region" description="Helical" evidence="1">
    <location>
        <begin position="244"/>
        <end position="266"/>
    </location>
</feature>
<accession>A0A8J3GT32</accession>
<protein>
    <recommendedName>
        <fullName evidence="5">LPXTG cell wall anchor domain-containing protein</fullName>
    </recommendedName>
</protein>
<dbReference type="RefSeq" id="WP_191284405.1">
    <property type="nucleotide sequence ID" value="NZ_BNAI01000016.1"/>
</dbReference>
<dbReference type="Proteomes" id="UP000617531">
    <property type="component" value="Unassembled WGS sequence"/>
</dbReference>
<proteinExistence type="predicted"/>
<reference evidence="3" key="2">
    <citation type="submission" date="2020-09" db="EMBL/GenBank/DDBJ databases">
        <authorList>
            <person name="Sun Q."/>
            <person name="Zhou Y."/>
        </authorList>
    </citation>
    <scope>NUCLEOTIDE SEQUENCE</scope>
    <source>
        <strain evidence="3">CGMCC 1.16548</strain>
    </source>
</reference>
<keyword evidence="2" id="KW-0732">Signal</keyword>
<keyword evidence="1" id="KW-0472">Membrane</keyword>
<sequence length="275" mass="27042">MRRALAIVATAALALLFSTVGSAPQAAEAAPYAHCDSLFNTPGLGMDCTVTIVNNLDLATGVTSSTTTFTECSGAANTALTCIGPTTVSSTELVTSVSQCNSSLDGGGGSMHCSVHITNNIVGDATAIGATVNQCNDSLGGGGTVLRACDPDPAITSGAAIDQCNNSANEGGASMTCLVTAGSTTSTALYVTVSQCNFSANGGGALIVCTTEMTTNITAAAVAPPLDEVAGEALAPTGSVMDSWITIATVLLVALGASLIVGTRLVRRSSGLPGA</sequence>
<evidence type="ECO:0008006" key="5">
    <source>
        <dbReference type="Google" id="ProtNLM"/>
    </source>
</evidence>
<feature type="chain" id="PRO_5035237655" description="LPXTG cell wall anchor domain-containing protein" evidence="2">
    <location>
        <begin position="30"/>
        <end position="275"/>
    </location>
</feature>
<dbReference type="EMBL" id="BNAI01000016">
    <property type="protein sequence ID" value="GHF27552.1"/>
    <property type="molecule type" value="Genomic_DNA"/>
</dbReference>
<evidence type="ECO:0000256" key="2">
    <source>
        <dbReference type="SAM" id="SignalP"/>
    </source>
</evidence>
<keyword evidence="4" id="KW-1185">Reference proteome</keyword>